<evidence type="ECO:0000256" key="11">
    <source>
        <dbReference type="SAM" id="Coils"/>
    </source>
</evidence>
<dbReference type="PROSITE" id="PS50011">
    <property type="entry name" value="PROTEIN_KINASE_DOM"/>
    <property type="match status" value="1"/>
</dbReference>
<dbReference type="SUPFAM" id="SSF56112">
    <property type="entry name" value="Protein kinase-like (PK-like)"/>
    <property type="match status" value="1"/>
</dbReference>
<dbReference type="GO" id="GO:0004674">
    <property type="term" value="F:protein serine/threonine kinase activity"/>
    <property type="evidence" value="ECO:0007669"/>
    <property type="project" value="UniProtKB-KW"/>
</dbReference>
<dbReference type="GO" id="GO:0007166">
    <property type="term" value="P:cell surface receptor signaling pathway"/>
    <property type="evidence" value="ECO:0007669"/>
    <property type="project" value="InterPro"/>
</dbReference>
<dbReference type="Pfam" id="PF19584">
    <property type="entry name" value="MCAfunc"/>
    <property type="match status" value="1"/>
</dbReference>
<dbReference type="GO" id="GO:0005524">
    <property type="term" value="F:ATP binding"/>
    <property type="evidence" value="ECO:0007669"/>
    <property type="project" value="UniProtKB-UniRule"/>
</dbReference>
<dbReference type="Gene3D" id="1.10.510.10">
    <property type="entry name" value="Transferase(Phosphotransferase) domain 1"/>
    <property type="match status" value="1"/>
</dbReference>
<dbReference type="Gene3D" id="1.20.930.20">
    <property type="entry name" value="Adaptor protein Cbl, N-terminal domain"/>
    <property type="match status" value="1"/>
</dbReference>
<accession>A0A8J5KU12</accession>
<evidence type="ECO:0000256" key="7">
    <source>
        <dbReference type="ARBA" id="ARBA00022833"/>
    </source>
</evidence>
<dbReference type="PROSITE" id="PS51999">
    <property type="entry name" value="ZF_GRF"/>
    <property type="match status" value="1"/>
</dbReference>
<evidence type="ECO:0008006" key="17">
    <source>
        <dbReference type="Google" id="ProtNLM"/>
    </source>
</evidence>
<dbReference type="Pfam" id="PF00069">
    <property type="entry name" value="Pkinase"/>
    <property type="match status" value="1"/>
</dbReference>
<dbReference type="SMART" id="SM00220">
    <property type="entry name" value="S_TKc"/>
    <property type="match status" value="1"/>
</dbReference>
<dbReference type="InterPro" id="IPR000719">
    <property type="entry name" value="Prot_kinase_dom"/>
</dbReference>
<feature type="domain" description="GRF-type" evidence="14">
    <location>
        <begin position="573"/>
        <end position="615"/>
    </location>
</feature>
<evidence type="ECO:0000259" key="14">
    <source>
        <dbReference type="PROSITE" id="PS51999"/>
    </source>
</evidence>
<evidence type="ECO:0000256" key="9">
    <source>
        <dbReference type="PROSITE-ProRule" id="PRU01343"/>
    </source>
</evidence>
<dbReference type="Proteomes" id="UP000734854">
    <property type="component" value="Unassembled WGS sequence"/>
</dbReference>
<protein>
    <recommendedName>
        <fullName evidence="17">Protein kinase domain-containing protein</fullName>
    </recommendedName>
</protein>
<evidence type="ECO:0000256" key="3">
    <source>
        <dbReference type="ARBA" id="ARBA00022723"/>
    </source>
</evidence>
<evidence type="ECO:0000259" key="13">
    <source>
        <dbReference type="PROSITE" id="PS50011"/>
    </source>
</evidence>
<gene>
    <name evidence="15" type="ORF">ZIOFF_047921</name>
</gene>
<keyword evidence="4 10" id="KW-0547">Nucleotide-binding</keyword>
<dbReference type="GO" id="GO:0008270">
    <property type="term" value="F:zinc ion binding"/>
    <property type="evidence" value="ECO:0007669"/>
    <property type="project" value="UniProtKB-KW"/>
</dbReference>
<dbReference type="PANTHER" id="PTHR45631">
    <property type="entry name" value="OS07G0107800 PROTEIN-RELATED"/>
    <property type="match status" value="1"/>
</dbReference>
<dbReference type="PANTHER" id="PTHR45631:SF204">
    <property type="entry name" value="OS01G0810800 PROTEIN"/>
    <property type="match status" value="1"/>
</dbReference>
<dbReference type="InterPro" id="IPR036537">
    <property type="entry name" value="Adaptor_Cbl_N_dom_sf"/>
</dbReference>
<keyword evidence="2" id="KW-0808">Transferase</keyword>
<evidence type="ECO:0000256" key="6">
    <source>
        <dbReference type="ARBA" id="ARBA00022777"/>
    </source>
</evidence>
<dbReference type="AlphaFoldDB" id="A0A8J5KU12"/>
<name>A0A8J5KU12_ZINOF</name>
<evidence type="ECO:0000256" key="8">
    <source>
        <dbReference type="ARBA" id="ARBA00022840"/>
    </source>
</evidence>
<keyword evidence="6" id="KW-0418">Kinase</keyword>
<evidence type="ECO:0000256" key="5">
    <source>
        <dbReference type="ARBA" id="ARBA00022771"/>
    </source>
</evidence>
<evidence type="ECO:0000256" key="2">
    <source>
        <dbReference type="ARBA" id="ARBA00022679"/>
    </source>
</evidence>
<keyword evidence="1" id="KW-0723">Serine/threonine-protein kinase</keyword>
<evidence type="ECO:0000256" key="12">
    <source>
        <dbReference type="SAM" id="MobiDB-lite"/>
    </source>
</evidence>
<evidence type="ECO:0000313" key="15">
    <source>
        <dbReference type="EMBL" id="KAG6492950.1"/>
    </source>
</evidence>
<keyword evidence="5 9" id="KW-0863">Zinc-finger</keyword>
<dbReference type="InterPro" id="IPR010666">
    <property type="entry name" value="Znf_GRF"/>
</dbReference>
<keyword evidence="16" id="KW-1185">Reference proteome</keyword>
<sequence>MIDAKVVSFGGRREEGEKGSSLGEEEKMVGQWELDRLRVGVVKFKYTRKRDRKRAGSLHLLDKTASGIWFIRLRTYKLLVVANMATISDVATAISLIGKVIKAATDAQMMKKEFKELAGYLELIRGQLEMLDDRELGDASMQTFQKMEEVLLQCHDLADSCQQRSSIYLMVNGKRIQNELRGAQEKITKYLTLIPLIHFTQVFRRVKEGDIKINENLQEQASDESDISGLTIVEFEPFKISHEKTSSILSFTYKQIVKMTHNFETIIGKGGFGTVYYGLLEDGTNVAIKLQRHSSQQSDMEFFAELRSLTQVHHKNLISLIGYCMDGSNLAIVYEYMPRGDLQDHLRGKSGFPVLTWEQRLQIAYQAAQGLDYLHVGCNPQIVHRDVKSSNILLGADLEAKITDFGISKAWNENATYTRVVGTLGYIDPEYVLFSTILSRVSISMYLVTGRISKASDVYGFGIILLEMISGQLPIVHGEEQHHIVRWISQRIASEANFVDTSMNECYDPSSVRKVLQLALSCTDLSASRRPRMAEVAIQLKEIIEMKPLDDMENEEVEEAFLTSIAQADRPLCMHQLSANLFTSWTENTPSRRFWRCKRWKMAGDCGYFKWHDPVQESVTIEQMDFVIHQRDELDEEIKMMDCKLKDLEEKIAECKRSKEALEMKSESMDTFDECM</sequence>
<evidence type="ECO:0000313" key="16">
    <source>
        <dbReference type="Proteomes" id="UP000734854"/>
    </source>
</evidence>
<keyword evidence="3" id="KW-0479">Metal-binding</keyword>
<dbReference type="CDD" id="cd21037">
    <property type="entry name" value="MLKL_NTD"/>
    <property type="match status" value="1"/>
</dbReference>
<keyword evidence="11" id="KW-0175">Coiled coil</keyword>
<keyword evidence="7" id="KW-0862">Zinc</keyword>
<proteinExistence type="predicted"/>
<dbReference type="InterPro" id="IPR045766">
    <property type="entry name" value="MCAfunc"/>
</dbReference>
<evidence type="ECO:0000256" key="4">
    <source>
        <dbReference type="ARBA" id="ARBA00022741"/>
    </source>
</evidence>
<reference evidence="15 16" key="1">
    <citation type="submission" date="2020-08" db="EMBL/GenBank/DDBJ databases">
        <title>Plant Genome Project.</title>
        <authorList>
            <person name="Zhang R.-G."/>
        </authorList>
    </citation>
    <scope>NUCLEOTIDE SEQUENCE [LARGE SCALE GENOMIC DNA]</scope>
    <source>
        <tissue evidence="15">Rhizome</tissue>
    </source>
</reference>
<feature type="compositionally biased region" description="Basic and acidic residues" evidence="12">
    <location>
        <begin position="11"/>
        <end position="22"/>
    </location>
</feature>
<dbReference type="Gene3D" id="3.30.200.20">
    <property type="entry name" value="Phosphorylase Kinase, domain 1"/>
    <property type="match status" value="1"/>
</dbReference>
<organism evidence="15 16">
    <name type="scientific">Zingiber officinale</name>
    <name type="common">Ginger</name>
    <name type="synonym">Amomum zingiber</name>
    <dbReference type="NCBI Taxonomy" id="94328"/>
    <lineage>
        <taxon>Eukaryota</taxon>
        <taxon>Viridiplantae</taxon>
        <taxon>Streptophyta</taxon>
        <taxon>Embryophyta</taxon>
        <taxon>Tracheophyta</taxon>
        <taxon>Spermatophyta</taxon>
        <taxon>Magnoliopsida</taxon>
        <taxon>Liliopsida</taxon>
        <taxon>Zingiberales</taxon>
        <taxon>Zingiberaceae</taxon>
        <taxon>Zingiber</taxon>
    </lineage>
</organism>
<evidence type="ECO:0000256" key="10">
    <source>
        <dbReference type="PROSITE-ProRule" id="PRU10141"/>
    </source>
</evidence>
<comment type="caution">
    <text evidence="15">The sequence shown here is derived from an EMBL/GenBank/DDBJ whole genome shotgun (WGS) entry which is preliminary data.</text>
</comment>
<dbReference type="InterPro" id="IPR059179">
    <property type="entry name" value="MLKL-like_MCAfunc"/>
</dbReference>
<feature type="domain" description="Protein kinase" evidence="13">
    <location>
        <begin position="261"/>
        <end position="544"/>
    </location>
</feature>
<feature type="region of interest" description="Disordered" evidence="12">
    <location>
        <begin position="1"/>
        <end position="22"/>
    </location>
</feature>
<dbReference type="InterPro" id="IPR017441">
    <property type="entry name" value="Protein_kinase_ATP_BS"/>
</dbReference>
<dbReference type="FunFam" id="3.30.200.20:FF:000039">
    <property type="entry name" value="receptor-like protein kinase FERONIA"/>
    <property type="match status" value="1"/>
</dbReference>
<feature type="binding site" evidence="10">
    <location>
        <position position="289"/>
    </location>
    <ligand>
        <name>ATP</name>
        <dbReference type="ChEBI" id="CHEBI:30616"/>
    </ligand>
</feature>
<feature type="coiled-coil region" evidence="11">
    <location>
        <begin position="631"/>
        <end position="665"/>
    </location>
</feature>
<dbReference type="EMBL" id="JACMSC010000013">
    <property type="protein sequence ID" value="KAG6492950.1"/>
    <property type="molecule type" value="Genomic_DNA"/>
</dbReference>
<dbReference type="InterPro" id="IPR008271">
    <property type="entry name" value="Ser/Thr_kinase_AS"/>
</dbReference>
<keyword evidence="8 10" id="KW-0067">ATP-binding</keyword>
<dbReference type="PROSITE" id="PS00107">
    <property type="entry name" value="PROTEIN_KINASE_ATP"/>
    <property type="match status" value="1"/>
</dbReference>
<dbReference type="InterPro" id="IPR011009">
    <property type="entry name" value="Kinase-like_dom_sf"/>
</dbReference>
<dbReference type="PROSITE" id="PS00108">
    <property type="entry name" value="PROTEIN_KINASE_ST"/>
    <property type="match status" value="1"/>
</dbReference>
<evidence type="ECO:0000256" key="1">
    <source>
        <dbReference type="ARBA" id="ARBA00022527"/>
    </source>
</evidence>